<name>A0A2I0U2B9_LIMLA</name>
<organism evidence="2 3">
    <name type="scientific">Limosa lapponica baueri</name>
    <dbReference type="NCBI Taxonomy" id="1758121"/>
    <lineage>
        <taxon>Eukaryota</taxon>
        <taxon>Metazoa</taxon>
        <taxon>Chordata</taxon>
        <taxon>Craniata</taxon>
        <taxon>Vertebrata</taxon>
        <taxon>Euteleostomi</taxon>
        <taxon>Archelosauria</taxon>
        <taxon>Archosauria</taxon>
        <taxon>Dinosauria</taxon>
        <taxon>Saurischia</taxon>
        <taxon>Theropoda</taxon>
        <taxon>Coelurosauria</taxon>
        <taxon>Aves</taxon>
        <taxon>Neognathae</taxon>
        <taxon>Neoaves</taxon>
        <taxon>Charadriiformes</taxon>
        <taxon>Scolopacidae</taxon>
        <taxon>Limosa</taxon>
    </lineage>
</organism>
<gene>
    <name evidence="2" type="ORF">llap_9473</name>
</gene>
<dbReference type="EMBL" id="KZ506314">
    <property type="protein sequence ID" value="PKU40218.1"/>
    <property type="molecule type" value="Genomic_DNA"/>
</dbReference>
<accession>A0A2I0U2B9</accession>
<evidence type="ECO:0000313" key="2">
    <source>
        <dbReference type="EMBL" id="PKU40218.1"/>
    </source>
</evidence>
<keyword evidence="3" id="KW-1185">Reference proteome</keyword>
<evidence type="ECO:0000256" key="1">
    <source>
        <dbReference type="SAM" id="MobiDB-lite"/>
    </source>
</evidence>
<sequence>MDGQVWGHRDAAGRLGLVEAADPYGGKIPVVQGIFSEQGMRDLPSRLPSLGTGQGSPAPQQRDGGTPLKRMAGLPRPSGPGQERNPPGEVSPLEMKTRSSQDTSKPVYPHATHLQGSSPPGSACHKAGW</sequence>
<evidence type="ECO:0000313" key="3">
    <source>
        <dbReference type="Proteomes" id="UP000233556"/>
    </source>
</evidence>
<dbReference type="AlphaFoldDB" id="A0A2I0U2B9"/>
<dbReference type="Proteomes" id="UP000233556">
    <property type="component" value="Unassembled WGS sequence"/>
</dbReference>
<reference evidence="3" key="2">
    <citation type="submission" date="2017-12" db="EMBL/GenBank/DDBJ databases">
        <title>Genome sequence of the Bar-tailed Godwit (Limosa lapponica baueri).</title>
        <authorList>
            <person name="Lima N.C.B."/>
            <person name="Parody-Merino A.M."/>
            <person name="Battley P.F."/>
            <person name="Fidler A.E."/>
            <person name="Prosdocimi F."/>
        </authorList>
    </citation>
    <scope>NUCLEOTIDE SEQUENCE [LARGE SCALE GENOMIC DNA]</scope>
</reference>
<feature type="region of interest" description="Disordered" evidence="1">
    <location>
        <begin position="39"/>
        <end position="129"/>
    </location>
</feature>
<proteinExistence type="predicted"/>
<protein>
    <submittedName>
        <fullName evidence="2">Uncharacterized protein</fullName>
    </submittedName>
</protein>
<reference evidence="3" key="1">
    <citation type="submission" date="2017-11" db="EMBL/GenBank/DDBJ databases">
        <authorList>
            <person name="Lima N.C."/>
            <person name="Parody-Merino A.M."/>
            <person name="Battley P.F."/>
            <person name="Fidler A.E."/>
            <person name="Prosdocimi F."/>
        </authorList>
    </citation>
    <scope>NUCLEOTIDE SEQUENCE [LARGE SCALE GENOMIC DNA]</scope>
</reference>